<dbReference type="RefSeq" id="WP_208630918.1">
    <property type="nucleotide sequence ID" value="NZ_QQBA01000002.1"/>
</dbReference>
<protein>
    <submittedName>
        <fullName evidence="1">Uncharacterized protein</fullName>
    </submittedName>
</protein>
<dbReference type="Proteomes" id="UP000254518">
    <property type="component" value="Unassembled WGS sequence"/>
</dbReference>
<gene>
    <name evidence="1" type="ORF">DFR66_1021</name>
</gene>
<proteinExistence type="predicted"/>
<sequence length="98" mass="11696">WFVLQLQDTEFQYLDQYLSPIFFLNLISPNGLQNVISIKNERVLCDNSSQQCRFFLYINSVISIRLKIFVTTELRSDNIIATYQYPLLKRYDKNKTSF</sequence>
<dbReference type="EMBL" id="QQBA01000002">
    <property type="protein sequence ID" value="RDI57392.1"/>
    <property type="molecule type" value="Genomic_DNA"/>
</dbReference>
<evidence type="ECO:0000313" key="2">
    <source>
        <dbReference type="Proteomes" id="UP000254518"/>
    </source>
</evidence>
<keyword evidence="2" id="KW-1185">Reference proteome</keyword>
<comment type="caution">
    <text evidence="1">The sequence shown here is derived from an EMBL/GenBank/DDBJ whole genome shotgun (WGS) entry which is preliminary data.</text>
</comment>
<name>A0ABX9HZM5_9FLAO</name>
<evidence type="ECO:0000313" key="1">
    <source>
        <dbReference type="EMBL" id="RDI57392.1"/>
    </source>
</evidence>
<accession>A0ABX9HZM5</accession>
<feature type="non-terminal residue" evidence="1">
    <location>
        <position position="1"/>
    </location>
</feature>
<organism evidence="1 2">
    <name type="scientific">Flavobacterium glaciei</name>
    <dbReference type="NCBI Taxonomy" id="386300"/>
    <lineage>
        <taxon>Bacteria</taxon>
        <taxon>Pseudomonadati</taxon>
        <taxon>Bacteroidota</taxon>
        <taxon>Flavobacteriia</taxon>
        <taxon>Flavobacteriales</taxon>
        <taxon>Flavobacteriaceae</taxon>
        <taxon>Flavobacterium</taxon>
    </lineage>
</organism>
<reference evidence="1 2" key="1">
    <citation type="submission" date="2018-07" db="EMBL/GenBank/DDBJ databases">
        <title>Genomic Encyclopedia of Type Strains, Phase IV (KMG-IV): sequencing the most valuable type-strain genomes for metagenomic binning, comparative biology and taxonomic classification.</title>
        <authorList>
            <person name="Goeker M."/>
        </authorList>
    </citation>
    <scope>NUCLEOTIDE SEQUENCE [LARGE SCALE GENOMIC DNA]</scope>
    <source>
        <strain evidence="1 2">DSM 19728</strain>
    </source>
</reference>